<dbReference type="InterPro" id="IPR020617">
    <property type="entry name" value="Thiolase_C"/>
</dbReference>
<dbReference type="CDD" id="cd00751">
    <property type="entry name" value="thiolase"/>
    <property type="match status" value="1"/>
</dbReference>
<keyword evidence="5" id="KW-0012">Acyltransferase</keyword>
<dbReference type="Pfam" id="PF02803">
    <property type="entry name" value="Thiolase_C"/>
    <property type="match status" value="1"/>
</dbReference>
<dbReference type="NCBIfam" id="TIGR01930">
    <property type="entry name" value="AcCoA-C-Actrans"/>
    <property type="match status" value="1"/>
</dbReference>
<dbReference type="Gene3D" id="3.40.47.10">
    <property type="match status" value="1"/>
</dbReference>
<dbReference type="PROSITE" id="PS00737">
    <property type="entry name" value="THIOLASE_2"/>
    <property type="match status" value="1"/>
</dbReference>
<dbReference type="InterPro" id="IPR002155">
    <property type="entry name" value="Thiolase"/>
</dbReference>
<dbReference type="Proteomes" id="UP001146120">
    <property type="component" value="Unassembled WGS sequence"/>
</dbReference>
<dbReference type="Pfam" id="PF00108">
    <property type="entry name" value="Thiolase_N"/>
    <property type="match status" value="1"/>
</dbReference>
<reference evidence="9" key="2">
    <citation type="journal article" date="2023" name="Microbiol Resour">
        <title>Decontamination and Annotation of the Draft Genome Sequence of the Oomycete Lagenidium giganteum ARSEF 373.</title>
        <authorList>
            <person name="Morgan W.R."/>
            <person name="Tartar A."/>
        </authorList>
    </citation>
    <scope>NUCLEOTIDE SEQUENCE</scope>
    <source>
        <strain evidence="9">ARSEF 373</strain>
    </source>
</reference>
<dbReference type="PANTHER" id="PTHR18919:SF156">
    <property type="entry name" value="ACETYL-COA ACETYLTRANSFERASE, MITOCHONDRIAL"/>
    <property type="match status" value="1"/>
</dbReference>
<dbReference type="PROSITE" id="PS00098">
    <property type="entry name" value="THIOLASE_1"/>
    <property type="match status" value="1"/>
</dbReference>
<dbReference type="GO" id="GO:0006635">
    <property type="term" value="P:fatty acid beta-oxidation"/>
    <property type="evidence" value="ECO:0007669"/>
    <property type="project" value="TreeGrafter"/>
</dbReference>
<feature type="region of interest" description="Disordered" evidence="6">
    <location>
        <begin position="768"/>
        <end position="798"/>
    </location>
</feature>
<proteinExistence type="inferred from homology"/>
<feature type="compositionally biased region" description="Basic and acidic residues" evidence="6">
    <location>
        <begin position="775"/>
        <end position="789"/>
    </location>
</feature>
<evidence type="ECO:0000256" key="6">
    <source>
        <dbReference type="SAM" id="MobiDB-lite"/>
    </source>
</evidence>
<dbReference type="AlphaFoldDB" id="A0AAV2Z330"/>
<dbReference type="SUPFAM" id="SSF53901">
    <property type="entry name" value="Thiolase-like"/>
    <property type="match status" value="2"/>
</dbReference>
<dbReference type="InterPro" id="IPR020616">
    <property type="entry name" value="Thiolase_N"/>
</dbReference>
<dbReference type="FunFam" id="3.40.47.10:FF:000007">
    <property type="entry name" value="acetyl-CoA acetyltransferase, mitochondrial"/>
    <property type="match status" value="1"/>
</dbReference>
<evidence type="ECO:0000313" key="9">
    <source>
        <dbReference type="EMBL" id="DBA00676.1"/>
    </source>
</evidence>
<feature type="region of interest" description="Disordered" evidence="6">
    <location>
        <begin position="445"/>
        <end position="486"/>
    </location>
</feature>
<dbReference type="EMBL" id="DAKRPA010000060">
    <property type="protein sequence ID" value="DBA00676.1"/>
    <property type="molecule type" value="Genomic_DNA"/>
</dbReference>
<dbReference type="InterPro" id="IPR020615">
    <property type="entry name" value="Thiolase_acyl_enz_int_AS"/>
</dbReference>
<evidence type="ECO:0000256" key="4">
    <source>
        <dbReference type="ARBA" id="ARBA00022958"/>
    </source>
</evidence>
<keyword evidence="4" id="KW-0630">Potassium</keyword>
<keyword evidence="10" id="KW-1185">Reference proteome</keyword>
<evidence type="ECO:0000313" key="10">
    <source>
        <dbReference type="Proteomes" id="UP001146120"/>
    </source>
</evidence>
<evidence type="ECO:0000259" key="7">
    <source>
        <dbReference type="Pfam" id="PF00108"/>
    </source>
</evidence>
<comment type="caution">
    <text evidence="9">The sequence shown here is derived from an EMBL/GenBank/DDBJ whole genome shotgun (WGS) entry which is preliminary data.</text>
</comment>
<evidence type="ECO:0000256" key="3">
    <source>
        <dbReference type="ARBA" id="ARBA00022723"/>
    </source>
</evidence>
<dbReference type="InterPro" id="IPR016039">
    <property type="entry name" value="Thiolase-like"/>
</dbReference>
<evidence type="ECO:0000256" key="2">
    <source>
        <dbReference type="ARBA" id="ARBA00022679"/>
    </source>
</evidence>
<feature type="domain" description="Thiolase N-terminal" evidence="7">
    <location>
        <begin position="42"/>
        <end position="306"/>
    </location>
</feature>
<evidence type="ECO:0000256" key="1">
    <source>
        <dbReference type="ARBA" id="ARBA00010982"/>
    </source>
</evidence>
<comment type="similarity">
    <text evidence="1">Belongs to the thiolase-like superfamily. Thiolase family.</text>
</comment>
<evidence type="ECO:0008006" key="11">
    <source>
        <dbReference type="Google" id="ProtNLM"/>
    </source>
</evidence>
<evidence type="ECO:0000259" key="8">
    <source>
        <dbReference type="Pfam" id="PF02803"/>
    </source>
</evidence>
<organism evidence="9 10">
    <name type="scientific">Lagenidium giganteum</name>
    <dbReference type="NCBI Taxonomy" id="4803"/>
    <lineage>
        <taxon>Eukaryota</taxon>
        <taxon>Sar</taxon>
        <taxon>Stramenopiles</taxon>
        <taxon>Oomycota</taxon>
        <taxon>Peronosporomycetes</taxon>
        <taxon>Pythiales</taxon>
        <taxon>Pythiaceae</taxon>
    </lineage>
</organism>
<accession>A0AAV2Z330</accession>
<keyword evidence="2" id="KW-0808">Transferase</keyword>
<dbReference type="PANTHER" id="PTHR18919">
    <property type="entry name" value="ACETYL-COA C-ACYLTRANSFERASE"/>
    <property type="match status" value="1"/>
</dbReference>
<dbReference type="InterPro" id="IPR020613">
    <property type="entry name" value="Thiolase_CS"/>
</dbReference>
<protein>
    <recommendedName>
        <fullName evidence="11">Acetyl-CoA C-acetyltransferase</fullName>
    </recommendedName>
</protein>
<reference evidence="9" key="1">
    <citation type="submission" date="2022-11" db="EMBL/GenBank/DDBJ databases">
        <authorList>
            <person name="Morgan W.R."/>
            <person name="Tartar A."/>
        </authorList>
    </citation>
    <scope>NUCLEOTIDE SEQUENCE</scope>
    <source>
        <strain evidence="9">ARSEF 373</strain>
    </source>
</reference>
<evidence type="ECO:0000256" key="5">
    <source>
        <dbReference type="ARBA" id="ARBA00023315"/>
    </source>
</evidence>
<sequence>MIGGSTSALGVPPFGVMSESAPKKARVMAEGASTSTNAARDVCIVGVARTPVGSFQGNLASLSAPELAGKAIHEALKRAGVQGDQVEEVILGNVVSAGLGQSPAKQASTHAGLPPNVVASSVNKVCASGMKALIFGSQSIMLGVRDVVVVGGMESMSQAPHMSNRVRSGARFGELVFTDSLQTDGLMDAAEKVPMGDFAEQCAERYNISRADQDAHAAESYRRSRVATEKGKFKEIVPVEVTVKRGAPPKSITEDEEVMAREVTVESMGKLRPCFKPSGDFGATVTAGNASPISDGAAALVLMSRERVNQLNLGDHVLAVVRGFGDAEQEAPHFTTSPSLAIPNAVKRAGLQLEDIDFCEINEAFSVVALANMKILKLDPAKVNAYGGAVSIGHPLGCSGARIVTTLCSVLQQESGKYGCAAVCNGGGGASAVVIELRRDLGVRSERVENDQQRNAEQGHEHPIEHVLDTRQPGNSDSHVTKRTTERACFRREQTRRHVDTFQDVGRDEDDDATEDELHRRVVAVADDQTNADEHHDLRHDHQLAIIIAEAQPADDNVGWEHEQAQRREVEARLDGIPLEVVLRNGRRAGDQTFEHQLEHNMTNVTTTGTLCQSDDSGGGADCSSGLVGLAGFDQAWCHRTTALNEALALLAIRFLEPDERGNHVERPENEHDPAWCRLDRHHNAEHGKVWNVVEGRSQGRAGRHTERTGIVGDVATVNGTGTTKTVEQTTSDGHADAVVRKRETVEQVANNQADRREDQWRLVRAVGPPTVEHGTGERGHGRHTDNHTAESSFPTQRSRVVTTGRRHDVVVGHVQERAEMIDKARRLGHAHALERLVPATVLTYCVDCWRRRRASAILFSTGSSSEMERVSARSATSVARCTSALRSSVNAPRIVAMMAEMPAKSTSRLRPRLNIIPSYARTFICDACESVREDKYAPMILRSFIILSCFLRILRMPVALSSTKCSSCTRSSPTLRNL</sequence>
<dbReference type="GO" id="GO:0046872">
    <property type="term" value="F:metal ion binding"/>
    <property type="evidence" value="ECO:0007669"/>
    <property type="project" value="UniProtKB-KW"/>
</dbReference>
<feature type="compositionally biased region" description="Basic and acidic residues" evidence="6">
    <location>
        <begin position="445"/>
        <end position="469"/>
    </location>
</feature>
<dbReference type="GO" id="GO:0003985">
    <property type="term" value="F:acetyl-CoA C-acetyltransferase activity"/>
    <property type="evidence" value="ECO:0007669"/>
    <property type="project" value="TreeGrafter"/>
</dbReference>
<feature type="domain" description="Thiolase C-terminal" evidence="8">
    <location>
        <begin position="317"/>
        <end position="436"/>
    </location>
</feature>
<gene>
    <name evidence="9" type="ORF">N0F65_003605</name>
</gene>
<keyword evidence="3" id="KW-0479">Metal-binding</keyword>
<dbReference type="GO" id="GO:0005739">
    <property type="term" value="C:mitochondrion"/>
    <property type="evidence" value="ECO:0007669"/>
    <property type="project" value="TreeGrafter"/>
</dbReference>
<name>A0AAV2Z330_9STRA</name>